<protein>
    <submittedName>
        <fullName evidence="2">Uncharacterized protein</fullName>
    </submittedName>
</protein>
<dbReference type="HOGENOM" id="CLU_3115149_0_0_4"/>
<proteinExistence type="predicted"/>
<dbReference type="STRING" id="360910.BAV2662"/>
<name>Q2KWJ5_BORA1</name>
<keyword evidence="3" id="KW-1185">Reference proteome</keyword>
<organism evidence="2 3">
    <name type="scientific">Bordetella avium (strain 197N)</name>
    <dbReference type="NCBI Taxonomy" id="360910"/>
    <lineage>
        <taxon>Bacteria</taxon>
        <taxon>Pseudomonadati</taxon>
        <taxon>Pseudomonadota</taxon>
        <taxon>Betaproteobacteria</taxon>
        <taxon>Burkholderiales</taxon>
        <taxon>Alcaligenaceae</taxon>
        <taxon>Bordetella</taxon>
    </lineage>
</organism>
<evidence type="ECO:0000313" key="2">
    <source>
        <dbReference type="EMBL" id="CAJ50273.1"/>
    </source>
</evidence>
<gene>
    <name evidence="2" type="ordered locus">BAV2662</name>
</gene>
<dbReference type="KEGG" id="bav:BAV2662"/>
<sequence>MRSLRPHEVLQGVLKVLRPGLASAAPELLGIGNEEGHGRGDSNDIGGPTA</sequence>
<evidence type="ECO:0000313" key="3">
    <source>
        <dbReference type="Proteomes" id="UP000001977"/>
    </source>
</evidence>
<dbReference type="AlphaFoldDB" id="Q2KWJ5"/>
<reference evidence="2 3" key="1">
    <citation type="journal article" date="2006" name="J. Bacteriol.">
        <title>Comparison of the genome sequence of the poultry pathogen Bordetella avium with those of B. bronchiseptica, B. pertussis, and B. parapertussis reveals extensive diversity in surface structures associated with host interaction.</title>
        <authorList>
            <person name="Sebaihia M."/>
            <person name="Preston A."/>
            <person name="Maskell D.J."/>
            <person name="Kuzmiak H."/>
            <person name="Connell T.D."/>
            <person name="King N.D."/>
            <person name="Orndorff P.E."/>
            <person name="Miyamoto D.M."/>
            <person name="Thomson N.R."/>
            <person name="Harris D."/>
            <person name="Goble A."/>
            <person name="Lord A."/>
            <person name="Murphy L."/>
            <person name="Quail M.A."/>
            <person name="Rutter S."/>
            <person name="Squares R."/>
            <person name="Squares S."/>
            <person name="Woodward J."/>
            <person name="Parkhill J."/>
            <person name="Temple L.M."/>
        </authorList>
    </citation>
    <scope>NUCLEOTIDE SEQUENCE [LARGE SCALE GENOMIC DNA]</scope>
    <source>
        <strain evidence="2 3">197N</strain>
    </source>
</reference>
<accession>Q2KWJ5</accession>
<feature type="region of interest" description="Disordered" evidence="1">
    <location>
        <begin position="28"/>
        <end position="50"/>
    </location>
</feature>
<dbReference type="EMBL" id="AM167904">
    <property type="protein sequence ID" value="CAJ50273.1"/>
    <property type="molecule type" value="Genomic_DNA"/>
</dbReference>
<evidence type="ECO:0000256" key="1">
    <source>
        <dbReference type="SAM" id="MobiDB-lite"/>
    </source>
</evidence>
<dbReference type="Proteomes" id="UP000001977">
    <property type="component" value="Chromosome"/>
</dbReference>